<protein>
    <recommendedName>
        <fullName evidence="6">Kinesin motor domain-containing protein</fullName>
    </recommendedName>
</protein>
<evidence type="ECO:0000313" key="7">
    <source>
        <dbReference type="EMBL" id="KAK2163259.1"/>
    </source>
</evidence>
<comment type="caution">
    <text evidence="5">Lacks conserved residue(s) required for the propagation of feature annotation.</text>
</comment>
<accession>A0AAD9K1X5</accession>
<evidence type="ECO:0000313" key="8">
    <source>
        <dbReference type="Proteomes" id="UP001208570"/>
    </source>
</evidence>
<name>A0AAD9K1X5_9ANNE</name>
<gene>
    <name evidence="7" type="ORF">LSH36_83g06033</name>
</gene>
<dbReference type="AlphaFoldDB" id="A0AAD9K1X5"/>
<keyword evidence="4" id="KW-0963">Cytoplasm</keyword>
<dbReference type="PANTHER" id="PTHR21608">
    <property type="entry name" value="KINESIN-LIKE PROTEIN CG14535"/>
    <property type="match status" value="1"/>
</dbReference>
<dbReference type="Pfam" id="PF00225">
    <property type="entry name" value="Kinesin"/>
    <property type="match status" value="1"/>
</dbReference>
<comment type="caution">
    <text evidence="7">The sequence shown here is derived from an EMBL/GenBank/DDBJ whole genome shotgun (WGS) entry which is preliminary data.</text>
</comment>
<dbReference type="GO" id="GO:0005524">
    <property type="term" value="F:ATP binding"/>
    <property type="evidence" value="ECO:0007669"/>
    <property type="project" value="UniProtKB-KW"/>
</dbReference>
<dbReference type="InterPro" id="IPR036961">
    <property type="entry name" value="Kinesin_motor_dom_sf"/>
</dbReference>
<keyword evidence="2" id="KW-0547">Nucleotide-binding</keyword>
<dbReference type="GO" id="GO:0005856">
    <property type="term" value="C:cytoskeleton"/>
    <property type="evidence" value="ECO:0007669"/>
    <property type="project" value="UniProtKB-SubCell"/>
</dbReference>
<evidence type="ECO:0000256" key="4">
    <source>
        <dbReference type="ARBA" id="ARBA00023212"/>
    </source>
</evidence>
<dbReference type="Proteomes" id="UP001208570">
    <property type="component" value="Unassembled WGS sequence"/>
</dbReference>
<proteinExistence type="inferred from homology"/>
<comment type="similarity">
    <text evidence="5">Belongs to the TRAFAC class myosin-kinesin ATPase superfamily. Kinesin family.</text>
</comment>
<evidence type="ECO:0000259" key="6">
    <source>
        <dbReference type="PROSITE" id="PS50067"/>
    </source>
</evidence>
<dbReference type="InterPro" id="IPR027640">
    <property type="entry name" value="Kinesin-like_fam"/>
</dbReference>
<evidence type="ECO:0000256" key="3">
    <source>
        <dbReference type="ARBA" id="ARBA00022840"/>
    </source>
</evidence>
<dbReference type="PROSITE" id="PS50067">
    <property type="entry name" value="KINESIN_MOTOR_2"/>
    <property type="match status" value="1"/>
</dbReference>
<keyword evidence="3" id="KW-0067">ATP-binding</keyword>
<organism evidence="7 8">
    <name type="scientific">Paralvinella palmiformis</name>
    <dbReference type="NCBI Taxonomy" id="53620"/>
    <lineage>
        <taxon>Eukaryota</taxon>
        <taxon>Metazoa</taxon>
        <taxon>Spiralia</taxon>
        <taxon>Lophotrochozoa</taxon>
        <taxon>Annelida</taxon>
        <taxon>Polychaeta</taxon>
        <taxon>Sedentaria</taxon>
        <taxon>Canalipalpata</taxon>
        <taxon>Terebellida</taxon>
        <taxon>Terebelliformia</taxon>
        <taxon>Alvinellidae</taxon>
        <taxon>Paralvinella</taxon>
    </lineage>
</organism>
<dbReference type="SUPFAM" id="SSF52540">
    <property type="entry name" value="P-loop containing nucleoside triphosphate hydrolases"/>
    <property type="match status" value="1"/>
</dbReference>
<dbReference type="GO" id="GO:0003777">
    <property type="term" value="F:microtubule motor activity"/>
    <property type="evidence" value="ECO:0007669"/>
    <property type="project" value="InterPro"/>
</dbReference>
<evidence type="ECO:0000256" key="1">
    <source>
        <dbReference type="ARBA" id="ARBA00004245"/>
    </source>
</evidence>
<dbReference type="InterPro" id="IPR001752">
    <property type="entry name" value="Kinesin_motor_dom"/>
</dbReference>
<dbReference type="Gene3D" id="3.40.850.10">
    <property type="entry name" value="Kinesin motor domain"/>
    <property type="match status" value="1"/>
</dbReference>
<keyword evidence="8" id="KW-1185">Reference proteome</keyword>
<dbReference type="GO" id="GO:0007018">
    <property type="term" value="P:microtubule-based movement"/>
    <property type="evidence" value="ECO:0007669"/>
    <property type="project" value="InterPro"/>
</dbReference>
<dbReference type="EMBL" id="JAODUP010000083">
    <property type="protein sequence ID" value="KAK2163259.1"/>
    <property type="molecule type" value="Genomic_DNA"/>
</dbReference>
<dbReference type="InterPro" id="IPR027417">
    <property type="entry name" value="P-loop_NTPase"/>
</dbReference>
<dbReference type="PANTHER" id="PTHR21608:SF7">
    <property type="entry name" value="KINESIN-LIKE PROTEIN CG14535"/>
    <property type="match status" value="1"/>
</dbReference>
<reference evidence="7" key="1">
    <citation type="journal article" date="2023" name="Mol. Biol. Evol.">
        <title>Third-Generation Sequencing Reveals the Adaptive Role of the Epigenome in Three Deep-Sea Polychaetes.</title>
        <authorList>
            <person name="Perez M."/>
            <person name="Aroh O."/>
            <person name="Sun Y."/>
            <person name="Lan Y."/>
            <person name="Juniper S.K."/>
            <person name="Young C.R."/>
            <person name="Angers B."/>
            <person name="Qian P.Y."/>
        </authorList>
    </citation>
    <scope>NUCLEOTIDE SEQUENCE</scope>
    <source>
        <strain evidence="7">P08H-3</strain>
    </source>
</reference>
<comment type="subcellular location">
    <subcellularLocation>
        <location evidence="1">Cytoplasm</location>
        <location evidence="1">Cytoskeleton</location>
    </subcellularLocation>
</comment>
<evidence type="ECO:0000256" key="2">
    <source>
        <dbReference type="ARBA" id="ARBA00022741"/>
    </source>
</evidence>
<feature type="domain" description="Kinesin motor" evidence="6">
    <location>
        <begin position="1"/>
        <end position="110"/>
    </location>
</feature>
<keyword evidence="4" id="KW-0206">Cytoskeleton</keyword>
<evidence type="ECO:0000256" key="5">
    <source>
        <dbReference type="PROSITE-ProRule" id="PRU00283"/>
    </source>
</evidence>
<dbReference type="GO" id="GO:0008017">
    <property type="term" value="F:microtubule binding"/>
    <property type="evidence" value="ECO:0007669"/>
    <property type="project" value="InterPro"/>
</dbReference>
<sequence length="110" mass="12008">MLRICPVDTSTSSWLCLDGRKKQVTLYDPSHYSGLTAPSRRAASAPPKMFAFDAVFSQDDSLTEVCATSLVDIVQSVVNGADGCLFCYGHARLGEYRSTMDVLHATTRAR</sequence>